<organism evidence="7 8">
    <name type="scientific">Aquatica leii</name>
    <dbReference type="NCBI Taxonomy" id="1421715"/>
    <lineage>
        <taxon>Eukaryota</taxon>
        <taxon>Metazoa</taxon>
        <taxon>Ecdysozoa</taxon>
        <taxon>Arthropoda</taxon>
        <taxon>Hexapoda</taxon>
        <taxon>Insecta</taxon>
        <taxon>Pterygota</taxon>
        <taxon>Neoptera</taxon>
        <taxon>Endopterygota</taxon>
        <taxon>Coleoptera</taxon>
        <taxon>Polyphaga</taxon>
        <taxon>Elateriformia</taxon>
        <taxon>Elateroidea</taxon>
        <taxon>Lampyridae</taxon>
        <taxon>Luciolinae</taxon>
        <taxon>Aquatica</taxon>
    </lineage>
</organism>
<keyword evidence="8" id="KW-1185">Reference proteome</keyword>
<dbReference type="PROSITE" id="PS00678">
    <property type="entry name" value="WD_REPEATS_1"/>
    <property type="match status" value="1"/>
</dbReference>
<dbReference type="PROSITE" id="PS50082">
    <property type="entry name" value="WD_REPEATS_2"/>
    <property type="match status" value="3"/>
</dbReference>
<comment type="similarity">
    <text evidence="1">Belongs to the WD repeat WDR55 family.</text>
</comment>
<dbReference type="PANTHER" id="PTHR44019:SF20">
    <property type="entry name" value="WD REPEAT-CONTAINING PROTEIN 55"/>
    <property type="match status" value="1"/>
</dbReference>
<keyword evidence="3" id="KW-0677">Repeat</keyword>
<evidence type="ECO:0000256" key="3">
    <source>
        <dbReference type="ARBA" id="ARBA00022737"/>
    </source>
</evidence>
<dbReference type="InterPro" id="IPR019775">
    <property type="entry name" value="WD40_repeat_CS"/>
</dbReference>
<evidence type="ECO:0000256" key="4">
    <source>
        <dbReference type="ARBA" id="ARBA00023478"/>
    </source>
</evidence>
<dbReference type="Proteomes" id="UP001353858">
    <property type="component" value="Unassembled WGS sequence"/>
</dbReference>
<evidence type="ECO:0000313" key="8">
    <source>
        <dbReference type="Proteomes" id="UP001353858"/>
    </source>
</evidence>
<gene>
    <name evidence="7" type="ORF">RN001_008483</name>
</gene>
<dbReference type="InterPro" id="IPR036322">
    <property type="entry name" value="WD40_repeat_dom_sf"/>
</dbReference>
<feature type="compositionally biased region" description="Acidic residues" evidence="6">
    <location>
        <begin position="26"/>
        <end position="51"/>
    </location>
</feature>
<feature type="region of interest" description="Disordered" evidence="6">
    <location>
        <begin position="1"/>
        <end position="51"/>
    </location>
</feature>
<reference evidence="8" key="1">
    <citation type="submission" date="2023-01" db="EMBL/GenBank/DDBJ databases">
        <title>Key to firefly adult light organ development and bioluminescence: homeobox transcription factors regulate luciferase expression and transportation to peroxisome.</title>
        <authorList>
            <person name="Fu X."/>
        </authorList>
    </citation>
    <scope>NUCLEOTIDE SEQUENCE [LARGE SCALE GENOMIC DNA]</scope>
</reference>
<keyword evidence="2 5" id="KW-0853">WD repeat</keyword>
<name>A0AAN7SGT4_9COLE</name>
<dbReference type="SMART" id="SM00320">
    <property type="entry name" value="WD40"/>
    <property type="match status" value="6"/>
</dbReference>
<dbReference type="Gene3D" id="2.130.10.10">
    <property type="entry name" value="YVTN repeat-like/Quinoprotein amine dehydrogenase"/>
    <property type="match status" value="2"/>
</dbReference>
<evidence type="ECO:0000313" key="7">
    <source>
        <dbReference type="EMBL" id="KAK4880337.1"/>
    </source>
</evidence>
<protein>
    <recommendedName>
        <fullName evidence="4">WD repeat-containing protein 55 homolog</fullName>
    </recommendedName>
</protein>
<evidence type="ECO:0000256" key="5">
    <source>
        <dbReference type="PROSITE-ProRule" id="PRU00221"/>
    </source>
</evidence>
<evidence type="ECO:0000256" key="1">
    <source>
        <dbReference type="ARBA" id="ARBA00007625"/>
    </source>
</evidence>
<accession>A0AAN7SGT4</accession>
<dbReference type="InterPro" id="IPR050505">
    <property type="entry name" value="WDR55/POC1"/>
</dbReference>
<dbReference type="EMBL" id="JARPUR010000003">
    <property type="protein sequence ID" value="KAK4880337.1"/>
    <property type="molecule type" value="Genomic_DNA"/>
</dbReference>
<proteinExistence type="inferred from homology"/>
<dbReference type="InterPro" id="IPR015943">
    <property type="entry name" value="WD40/YVTN_repeat-like_dom_sf"/>
</dbReference>
<dbReference type="SUPFAM" id="SSF50978">
    <property type="entry name" value="WD40 repeat-like"/>
    <property type="match status" value="1"/>
</dbReference>
<dbReference type="PANTHER" id="PTHR44019">
    <property type="entry name" value="WD REPEAT-CONTAINING PROTEIN 55"/>
    <property type="match status" value="1"/>
</dbReference>
<feature type="repeat" description="WD" evidence="5">
    <location>
        <begin position="326"/>
        <end position="367"/>
    </location>
</feature>
<feature type="repeat" description="WD" evidence="5">
    <location>
        <begin position="170"/>
        <end position="196"/>
    </location>
</feature>
<dbReference type="AlphaFoldDB" id="A0AAN7SGT4"/>
<sequence>MGSSKRSLDNEENLDSSDSDVSITDSEADSNEPNTEEDSNDEEVEEEEEDEVLKAIRRENEKKRNHPPPIICDSFITDISFHPLENILAVANIEGDCILYQYSNEENCVLNTLELHKEACRDIEFSHDGKILFSVAKDKSIMLSDVESGKLIRFYDDSHEVPAYCITVLDDNLFCTGDDDGTVKLWDLRIKNTDKSIFSLKKNADYISDIITNESLQYLICSSGDGSLTTIDLQKRQFFVQSEEHDEELTCLGLFRSETKILSGTSNGKLVFYNWNEFGLYSDIYPTSKTAINSLVPITENIVVTAYEDGHLRATNLFPHKPLGVVGQHNLSAENLDICNNGKFIASTGHDHDIRFWNIEYFEEFEQVTKKYKTKNKRKEEFNLPSSKRTNVADFFNDLT</sequence>
<evidence type="ECO:0000256" key="2">
    <source>
        <dbReference type="ARBA" id="ARBA00022574"/>
    </source>
</evidence>
<dbReference type="InterPro" id="IPR001680">
    <property type="entry name" value="WD40_rpt"/>
</dbReference>
<comment type="caution">
    <text evidence="7">The sequence shown here is derived from an EMBL/GenBank/DDBJ whole genome shotgun (WGS) entry which is preliminary data.</text>
</comment>
<evidence type="ECO:0000256" key="6">
    <source>
        <dbReference type="SAM" id="MobiDB-lite"/>
    </source>
</evidence>
<dbReference type="Pfam" id="PF24796">
    <property type="entry name" value="WDR55"/>
    <property type="match status" value="1"/>
</dbReference>
<feature type="repeat" description="WD" evidence="5">
    <location>
        <begin position="113"/>
        <end position="154"/>
    </location>
</feature>